<feature type="transmembrane region" description="Helical" evidence="4">
    <location>
        <begin position="260"/>
        <end position="281"/>
    </location>
</feature>
<feature type="transmembrane region" description="Helical" evidence="4">
    <location>
        <begin position="134"/>
        <end position="152"/>
    </location>
</feature>
<dbReference type="AlphaFoldDB" id="A0A9P1M6F3"/>
<gene>
    <name evidence="5" type="ORF">PPNO1_LOCUS1788</name>
</gene>
<evidence type="ECO:0000256" key="3">
    <source>
        <dbReference type="SAM" id="MobiDB-lite"/>
    </source>
</evidence>
<accession>A0A9P1M6F3</accession>
<sequence>MMDKEKGEQLAVQDAPAPTPATTAAEDEFPEGGWNAWLQVASSFALYFNHLGLLNSYGVFQAYYETTLLPTASPPPSPGSAPSKSSASWPSAVATEYWHLLLAQGFCIGLGTCCLSIPSIAVVPMYFKRRRARAMSIATVGSGLGSTLYPLMFESLVPKVGFGWAVRAMGFVCLAMCLFALAFLKPRIDPKKSAKLRDMGFSLRLFIDTSAFRDRAFLLFSSYARTHGMAGAKLAHYLLAIMNASSLPGRVVPSFAADRFGVVQTFVVVCALSSASVFYWISVTNTAGNVAFAVLYGFTSGGVVALGAVVLTTVTTDMSRLGTRLGMVSVLKGIGSLIGPPISGAILDASGSYLGVQLFSGFGIMLTAIFSIGLHFAVVKRLGKEMSE</sequence>
<dbReference type="InterPro" id="IPR050327">
    <property type="entry name" value="Proton-linked_MCT"/>
</dbReference>
<evidence type="ECO:0008006" key="7">
    <source>
        <dbReference type="Google" id="ProtNLM"/>
    </source>
</evidence>
<feature type="transmembrane region" description="Helical" evidence="4">
    <location>
        <begin position="325"/>
        <end position="346"/>
    </location>
</feature>
<comment type="caution">
    <text evidence="5">The sequence shown here is derived from an EMBL/GenBank/DDBJ whole genome shotgun (WGS) entry which is preliminary data.</text>
</comment>
<evidence type="ECO:0000256" key="4">
    <source>
        <dbReference type="SAM" id="Phobius"/>
    </source>
</evidence>
<name>A0A9P1M6F3_9PEZI</name>
<comment type="similarity">
    <text evidence="2">Belongs to the major facilitator superfamily. Monocarboxylate porter (TC 2.A.1.13) family.</text>
</comment>
<dbReference type="Proteomes" id="UP000838763">
    <property type="component" value="Unassembled WGS sequence"/>
</dbReference>
<feature type="transmembrane region" description="Helical" evidence="4">
    <location>
        <begin position="97"/>
        <end position="127"/>
    </location>
</feature>
<dbReference type="GO" id="GO:0022857">
    <property type="term" value="F:transmembrane transporter activity"/>
    <property type="evidence" value="ECO:0007669"/>
    <property type="project" value="InterPro"/>
</dbReference>
<dbReference type="PANTHER" id="PTHR11360:SF234">
    <property type="entry name" value="MFS-TYPE TRANSPORTER DBAD-RELATED"/>
    <property type="match status" value="1"/>
</dbReference>
<proteinExistence type="inferred from homology"/>
<feature type="region of interest" description="Disordered" evidence="3">
    <location>
        <begin position="1"/>
        <end position="26"/>
    </location>
</feature>
<dbReference type="SUPFAM" id="SSF103473">
    <property type="entry name" value="MFS general substrate transporter"/>
    <property type="match status" value="1"/>
</dbReference>
<dbReference type="OrthoDB" id="6509908at2759"/>
<protein>
    <recommendedName>
        <fullName evidence="7">Major facilitator superfamily (MFS) profile domain-containing protein</fullName>
    </recommendedName>
</protein>
<evidence type="ECO:0000256" key="2">
    <source>
        <dbReference type="ARBA" id="ARBA00006727"/>
    </source>
</evidence>
<keyword evidence="6" id="KW-1185">Reference proteome</keyword>
<feature type="transmembrane region" description="Helical" evidence="4">
    <location>
        <begin position="164"/>
        <end position="184"/>
    </location>
</feature>
<dbReference type="EMBL" id="CALLCH030000003">
    <property type="protein sequence ID" value="CAI4212019.1"/>
    <property type="molecule type" value="Genomic_DNA"/>
</dbReference>
<keyword evidence="4" id="KW-1133">Transmembrane helix</keyword>
<dbReference type="InterPro" id="IPR011701">
    <property type="entry name" value="MFS"/>
</dbReference>
<feature type="transmembrane region" description="Helical" evidence="4">
    <location>
        <begin position="358"/>
        <end position="379"/>
    </location>
</feature>
<dbReference type="InterPro" id="IPR036259">
    <property type="entry name" value="MFS_trans_sf"/>
</dbReference>
<dbReference type="GO" id="GO:0016020">
    <property type="term" value="C:membrane"/>
    <property type="evidence" value="ECO:0007669"/>
    <property type="project" value="UniProtKB-SubCell"/>
</dbReference>
<organism evidence="5 6">
    <name type="scientific">Parascedosporium putredinis</name>
    <dbReference type="NCBI Taxonomy" id="1442378"/>
    <lineage>
        <taxon>Eukaryota</taxon>
        <taxon>Fungi</taxon>
        <taxon>Dikarya</taxon>
        <taxon>Ascomycota</taxon>
        <taxon>Pezizomycotina</taxon>
        <taxon>Sordariomycetes</taxon>
        <taxon>Hypocreomycetidae</taxon>
        <taxon>Microascales</taxon>
        <taxon>Microascaceae</taxon>
        <taxon>Parascedosporium</taxon>
    </lineage>
</organism>
<keyword evidence="4" id="KW-0812">Transmembrane</keyword>
<evidence type="ECO:0000313" key="5">
    <source>
        <dbReference type="EMBL" id="CAI4212019.1"/>
    </source>
</evidence>
<evidence type="ECO:0000256" key="1">
    <source>
        <dbReference type="ARBA" id="ARBA00004141"/>
    </source>
</evidence>
<evidence type="ECO:0000313" key="6">
    <source>
        <dbReference type="Proteomes" id="UP000838763"/>
    </source>
</evidence>
<comment type="subcellular location">
    <subcellularLocation>
        <location evidence="1">Membrane</location>
        <topology evidence="1">Multi-pass membrane protein</topology>
    </subcellularLocation>
</comment>
<feature type="transmembrane region" description="Helical" evidence="4">
    <location>
        <begin position="293"/>
        <end position="313"/>
    </location>
</feature>
<dbReference type="Pfam" id="PF07690">
    <property type="entry name" value="MFS_1"/>
    <property type="match status" value="1"/>
</dbReference>
<dbReference type="PANTHER" id="PTHR11360">
    <property type="entry name" value="MONOCARBOXYLATE TRANSPORTER"/>
    <property type="match status" value="1"/>
</dbReference>
<reference evidence="5" key="1">
    <citation type="submission" date="2022-11" db="EMBL/GenBank/DDBJ databases">
        <authorList>
            <person name="Scott C."/>
            <person name="Bruce N."/>
        </authorList>
    </citation>
    <scope>NUCLEOTIDE SEQUENCE</scope>
</reference>
<dbReference type="Gene3D" id="1.20.1250.20">
    <property type="entry name" value="MFS general substrate transporter like domains"/>
    <property type="match status" value="2"/>
</dbReference>
<keyword evidence="4" id="KW-0472">Membrane</keyword>